<dbReference type="GO" id="GO:0045892">
    <property type="term" value="P:negative regulation of DNA-templated transcription"/>
    <property type="evidence" value="ECO:0007669"/>
    <property type="project" value="TreeGrafter"/>
</dbReference>
<dbReference type="InterPro" id="IPR050707">
    <property type="entry name" value="HTH_MetabolicPath_Reg"/>
</dbReference>
<dbReference type="GO" id="GO:0003677">
    <property type="term" value="F:DNA binding"/>
    <property type="evidence" value="ECO:0007669"/>
    <property type="project" value="UniProtKB-KW"/>
</dbReference>
<dbReference type="PANTHER" id="PTHR30136">
    <property type="entry name" value="HELIX-TURN-HELIX TRANSCRIPTIONAL REGULATOR, ICLR FAMILY"/>
    <property type="match status" value="1"/>
</dbReference>
<dbReference type="InterPro" id="IPR014757">
    <property type="entry name" value="Tscrpt_reg_IclR_C"/>
</dbReference>
<evidence type="ECO:0000313" key="6">
    <source>
        <dbReference type="EMBL" id="SPC38001.1"/>
    </source>
</evidence>
<gene>
    <name evidence="6" type="ORF">LFUMFP_210102</name>
</gene>
<feature type="domain" description="IclR-ED" evidence="5">
    <location>
        <begin position="70"/>
        <end position="250"/>
    </location>
</feature>
<evidence type="ECO:0000256" key="3">
    <source>
        <dbReference type="ARBA" id="ARBA00023163"/>
    </source>
</evidence>
<dbReference type="Gene3D" id="3.30.450.40">
    <property type="match status" value="1"/>
</dbReference>
<dbReference type="Proteomes" id="UP000238739">
    <property type="component" value="Unassembled WGS sequence"/>
</dbReference>
<dbReference type="RefSeq" id="WP_106483150.1">
    <property type="nucleotide sequence ID" value="NZ_LT984417.1"/>
</dbReference>
<dbReference type="PROSITE" id="PS51078">
    <property type="entry name" value="ICLR_ED"/>
    <property type="match status" value="1"/>
</dbReference>
<keyword evidence="7" id="KW-1185">Reference proteome</keyword>
<dbReference type="GO" id="GO:0003700">
    <property type="term" value="F:DNA-binding transcription factor activity"/>
    <property type="evidence" value="ECO:0007669"/>
    <property type="project" value="TreeGrafter"/>
</dbReference>
<accession>A0A2N9DUX0</accession>
<dbReference type="InterPro" id="IPR036390">
    <property type="entry name" value="WH_DNA-bd_sf"/>
</dbReference>
<name>A0A2N9DUX0_9LACO</name>
<evidence type="ECO:0000256" key="1">
    <source>
        <dbReference type="ARBA" id="ARBA00023015"/>
    </source>
</evidence>
<protein>
    <submittedName>
        <fullName evidence="6">Transcriptional regulator, IclR family</fullName>
    </submittedName>
</protein>
<dbReference type="Pfam" id="PF01614">
    <property type="entry name" value="IclR_C"/>
    <property type="match status" value="1"/>
</dbReference>
<evidence type="ECO:0000259" key="5">
    <source>
        <dbReference type="PROSITE" id="PS51078"/>
    </source>
</evidence>
<keyword evidence="2" id="KW-0238">DNA-binding</keyword>
<sequence>MASQLYGGVLLKAKAIMDFLSENNNGVTLKDICLGIGISKSTTLKVLTTLQYIGFVRRSDPEKRYYLGTDLILYGQNVLTSFDIADVAGVYLKELRNVTGETVNLGVESNNKVVLLQKYESLQSIKLNSKVGSKLDLYSSAMGKALLATKNPTDVDKYIVNEDFQSLTDKTITDKDALIAQLGVIKREGYAVDDKESQREVVCVGASIEKYQHVFGAFSVSIPEYRLDAELMEDIRRLVLTTKQQIEAIL</sequence>
<dbReference type="InterPro" id="IPR005471">
    <property type="entry name" value="Tscrpt_reg_IclR_N"/>
</dbReference>
<dbReference type="InterPro" id="IPR036388">
    <property type="entry name" value="WH-like_DNA-bd_sf"/>
</dbReference>
<dbReference type="SUPFAM" id="SSF46785">
    <property type="entry name" value="Winged helix' DNA-binding domain"/>
    <property type="match status" value="1"/>
</dbReference>
<reference evidence="6" key="1">
    <citation type="submission" date="2018-01" db="EMBL/GenBank/DDBJ databases">
        <authorList>
            <person name="Chaillou S."/>
        </authorList>
    </citation>
    <scope>NUCLEOTIDE SEQUENCE [LARGE SCALE GENOMIC DNA]</scope>
    <source>
        <strain evidence="6">MFPC41A2801</strain>
    </source>
</reference>
<keyword evidence="3" id="KW-0804">Transcription</keyword>
<comment type="caution">
    <text evidence="6">The sequence shown here is derived from an EMBL/GenBank/DDBJ whole genome shotgun (WGS) entry which is preliminary data.</text>
</comment>
<dbReference type="Gene3D" id="1.10.10.10">
    <property type="entry name" value="Winged helix-like DNA-binding domain superfamily/Winged helix DNA-binding domain"/>
    <property type="match status" value="1"/>
</dbReference>
<evidence type="ECO:0000256" key="2">
    <source>
        <dbReference type="ARBA" id="ARBA00023125"/>
    </source>
</evidence>
<dbReference type="PROSITE" id="PS51077">
    <property type="entry name" value="HTH_ICLR"/>
    <property type="match status" value="1"/>
</dbReference>
<evidence type="ECO:0000259" key="4">
    <source>
        <dbReference type="PROSITE" id="PS51077"/>
    </source>
</evidence>
<dbReference type="AlphaFoldDB" id="A0A2N9DUX0"/>
<organism evidence="6 7">
    <name type="scientific">Latilactobacillus fuchuensis</name>
    <dbReference type="NCBI Taxonomy" id="164393"/>
    <lineage>
        <taxon>Bacteria</taxon>
        <taxon>Bacillati</taxon>
        <taxon>Bacillota</taxon>
        <taxon>Bacilli</taxon>
        <taxon>Lactobacillales</taxon>
        <taxon>Lactobacillaceae</taxon>
        <taxon>Latilactobacillus</taxon>
    </lineage>
</organism>
<dbReference type="SUPFAM" id="SSF55781">
    <property type="entry name" value="GAF domain-like"/>
    <property type="match status" value="1"/>
</dbReference>
<keyword evidence="1" id="KW-0805">Transcription regulation</keyword>
<feature type="domain" description="HTH iclR-type" evidence="4">
    <location>
        <begin position="7"/>
        <end position="69"/>
    </location>
</feature>
<dbReference type="PANTHER" id="PTHR30136:SF35">
    <property type="entry name" value="HTH-TYPE TRANSCRIPTIONAL REGULATOR RV1719"/>
    <property type="match status" value="1"/>
</dbReference>
<evidence type="ECO:0000313" key="7">
    <source>
        <dbReference type="Proteomes" id="UP000238739"/>
    </source>
</evidence>
<dbReference type="InterPro" id="IPR029016">
    <property type="entry name" value="GAF-like_dom_sf"/>
</dbReference>
<dbReference type="Pfam" id="PF09339">
    <property type="entry name" value="HTH_IclR"/>
    <property type="match status" value="1"/>
</dbReference>
<dbReference type="EMBL" id="OGVC01000014">
    <property type="protein sequence ID" value="SPC38001.1"/>
    <property type="molecule type" value="Genomic_DNA"/>
</dbReference>
<proteinExistence type="predicted"/>
<dbReference type="SMART" id="SM00346">
    <property type="entry name" value="HTH_ICLR"/>
    <property type="match status" value="1"/>
</dbReference>